<evidence type="ECO:0000313" key="1">
    <source>
        <dbReference type="EMBL" id="MCY1075543.1"/>
    </source>
</evidence>
<dbReference type="RefSeq" id="WP_267534474.1">
    <property type="nucleotide sequence ID" value="NZ_JAPNKA010000001.1"/>
</dbReference>
<evidence type="ECO:0000313" key="2">
    <source>
        <dbReference type="Proteomes" id="UP001207654"/>
    </source>
</evidence>
<protein>
    <submittedName>
        <fullName evidence="1">Uncharacterized protein</fullName>
    </submittedName>
</protein>
<dbReference type="Proteomes" id="UP001207654">
    <property type="component" value="Unassembled WGS sequence"/>
</dbReference>
<gene>
    <name evidence="1" type="ORF">OV287_13715</name>
</gene>
<organism evidence="1 2">
    <name type="scientific">Archangium lansingense</name>
    <dbReference type="NCBI Taxonomy" id="2995310"/>
    <lineage>
        <taxon>Bacteria</taxon>
        <taxon>Pseudomonadati</taxon>
        <taxon>Myxococcota</taxon>
        <taxon>Myxococcia</taxon>
        <taxon>Myxococcales</taxon>
        <taxon>Cystobacterineae</taxon>
        <taxon>Archangiaceae</taxon>
        <taxon>Archangium</taxon>
    </lineage>
</organism>
<dbReference type="EMBL" id="JAPNKA010000001">
    <property type="protein sequence ID" value="MCY1075543.1"/>
    <property type="molecule type" value="Genomic_DNA"/>
</dbReference>
<comment type="caution">
    <text evidence="1">The sequence shown here is derived from an EMBL/GenBank/DDBJ whole genome shotgun (WGS) entry which is preliminary data.</text>
</comment>
<name>A0ABT4A1M8_9BACT</name>
<keyword evidence="2" id="KW-1185">Reference proteome</keyword>
<proteinExistence type="predicted"/>
<accession>A0ABT4A1M8</accession>
<reference evidence="1 2" key="1">
    <citation type="submission" date="2022-11" db="EMBL/GenBank/DDBJ databases">
        <title>Minimal conservation of predation-associated metabolite biosynthetic gene clusters underscores biosynthetic potential of Myxococcota including descriptions for ten novel species: Archangium lansinium sp. nov., Myxococcus landrumus sp. nov., Nannocystis bai.</title>
        <authorList>
            <person name="Ahearne A."/>
            <person name="Stevens C."/>
            <person name="Phillips K."/>
        </authorList>
    </citation>
    <scope>NUCLEOTIDE SEQUENCE [LARGE SCALE GENOMIC DNA]</scope>
    <source>
        <strain evidence="1 2">MIWBW</strain>
    </source>
</reference>
<sequence length="82" mass="8461">MHGLSVVGLAAACDFENFLASSTSADTAVRMGSPLLVWGHTSTPAIPSASPRYGSTLPILAKRTSSETCQPVPACTSIPSRQ</sequence>